<dbReference type="Pfam" id="PF13505">
    <property type="entry name" value="OMP_b-brl"/>
    <property type="match status" value="1"/>
</dbReference>
<accession>A0A031K3J3</accession>
<comment type="caution">
    <text evidence="7">The sequence shown here is derived from an EMBL/GenBank/DDBJ whole genome shotgun (WGS) entry which is preliminary data.</text>
</comment>
<name>A0A031K3J3_9SPHN</name>
<keyword evidence="2 5" id="KW-0732">Signal</keyword>
<reference evidence="7 8" key="1">
    <citation type="submission" date="2014-03" db="EMBL/GenBank/DDBJ databases">
        <title>Whole genome sequence of Novosphingobium resinovorum KF1.</title>
        <authorList>
            <person name="Gan H.M."/>
            <person name="Gan H.Y."/>
            <person name="Chew T.H."/>
            <person name="Savka M.A."/>
        </authorList>
    </citation>
    <scope>NUCLEOTIDE SEQUENCE [LARGE SCALE GENOMIC DNA]</scope>
    <source>
        <strain evidence="7 8">KF1</strain>
    </source>
</reference>
<dbReference type="InterPro" id="IPR027385">
    <property type="entry name" value="Beta-barrel_OMP"/>
</dbReference>
<evidence type="ECO:0000313" key="8">
    <source>
        <dbReference type="Proteomes" id="UP000024329"/>
    </source>
</evidence>
<dbReference type="AlphaFoldDB" id="A0A031K3J3"/>
<dbReference type="InterPro" id="IPR011250">
    <property type="entry name" value="OMP/PagP_B-barrel"/>
</dbReference>
<evidence type="ECO:0000313" key="7">
    <source>
        <dbReference type="EMBL" id="EZP83795.1"/>
    </source>
</evidence>
<dbReference type="InterPro" id="IPR051692">
    <property type="entry name" value="OMP-like"/>
</dbReference>
<dbReference type="GO" id="GO:0019867">
    <property type="term" value="C:outer membrane"/>
    <property type="evidence" value="ECO:0007669"/>
    <property type="project" value="InterPro"/>
</dbReference>
<gene>
    <name evidence="7" type="ORF">BV97_00985</name>
</gene>
<evidence type="ECO:0000259" key="6">
    <source>
        <dbReference type="Pfam" id="PF13505"/>
    </source>
</evidence>
<dbReference type="NCBIfam" id="TIGR01414">
    <property type="entry name" value="autotrans_barl"/>
    <property type="match status" value="1"/>
</dbReference>
<keyword evidence="3" id="KW-0472">Membrane</keyword>
<protein>
    <submittedName>
        <fullName evidence="7">Outer membrane autotransporter barrel domain-containing protein</fullName>
    </submittedName>
</protein>
<dbReference type="EMBL" id="JFYZ01000002">
    <property type="protein sequence ID" value="EZP83795.1"/>
    <property type="molecule type" value="Genomic_DNA"/>
</dbReference>
<comment type="similarity">
    <text evidence="4">Belongs to the Omp25/RopB family.</text>
</comment>
<dbReference type="PATRIC" id="fig|158500.4.peg.1008"/>
<evidence type="ECO:0000256" key="4">
    <source>
        <dbReference type="ARBA" id="ARBA00038306"/>
    </source>
</evidence>
<sequence length="223" mass="24103">MKKILVCLAAGTAMASAAPAFAQNVAPVDPFSQFHVEALGGYDATKAGSSVDDDVNEDNNKTVDGFTYGVGAGYDFRAGNLVVGPEAEVTWSTAKTRFNDGEFEGFGLGNVKANRDLYVGARVGYVISPKTMLYAKGGYTNAKFDVHSTFGTVDTNRDIDADGWRIGAGVEQAVTNNVFAKIEYRYSNYSKGEIDYTNEIPDSQRFNLDLDRHQVMAGVGVRF</sequence>
<evidence type="ECO:0000256" key="1">
    <source>
        <dbReference type="ARBA" id="ARBA00004370"/>
    </source>
</evidence>
<dbReference type="SUPFAM" id="SSF56925">
    <property type="entry name" value="OMPA-like"/>
    <property type="match status" value="1"/>
</dbReference>
<feature type="domain" description="Outer membrane protein beta-barrel" evidence="6">
    <location>
        <begin position="13"/>
        <end position="223"/>
    </location>
</feature>
<feature type="signal peptide" evidence="5">
    <location>
        <begin position="1"/>
        <end position="22"/>
    </location>
</feature>
<dbReference type="eggNOG" id="COG3637">
    <property type="taxonomic scope" value="Bacteria"/>
</dbReference>
<evidence type="ECO:0000256" key="2">
    <source>
        <dbReference type="ARBA" id="ARBA00022729"/>
    </source>
</evidence>
<dbReference type="STRING" id="158500.BES08_08000"/>
<feature type="chain" id="PRO_5001557155" evidence="5">
    <location>
        <begin position="23"/>
        <end position="223"/>
    </location>
</feature>
<dbReference type="PANTHER" id="PTHR34001">
    <property type="entry name" value="BLL7405 PROTEIN"/>
    <property type="match status" value="1"/>
</dbReference>
<comment type="subcellular location">
    <subcellularLocation>
        <location evidence="1">Membrane</location>
    </subcellularLocation>
</comment>
<dbReference type="Proteomes" id="UP000024329">
    <property type="component" value="Unassembled WGS sequence"/>
</dbReference>
<dbReference type="InterPro" id="IPR006315">
    <property type="entry name" value="OM_autotransptr_brl_dom"/>
</dbReference>
<dbReference type="Gene3D" id="2.40.160.20">
    <property type="match status" value="1"/>
</dbReference>
<proteinExistence type="inferred from homology"/>
<organism evidence="7 8">
    <name type="scientific">Novosphingobium resinovorum</name>
    <dbReference type="NCBI Taxonomy" id="158500"/>
    <lineage>
        <taxon>Bacteria</taxon>
        <taxon>Pseudomonadati</taxon>
        <taxon>Pseudomonadota</taxon>
        <taxon>Alphaproteobacteria</taxon>
        <taxon>Sphingomonadales</taxon>
        <taxon>Sphingomonadaceae</taxon>
        <taxon>Novosphingobium</taxon>
    </lineage>
</organism>
<evidence type="ECO:0000256" key="3">
    <source>
        <dbReference type="ARBA" id="ARBA00023136"/>
    </source>
</evidence>
<dbReference type="RefSeq" id="WP_036523794.1">
    <property type="nucleotide sequence ID" value="NZ_JFYZ01000002.1"/>
</dbReference>
<evidence type="ECO:0000256" key="5">
    <source>
        <dbReference type="SAM" id="SignalP"/>
    </source>
</evidence>
<dbReference type="PANTHER" id="PTHR34001:SF3">
    <property type="entry name" value="BLL7405 PROTEIN"/>
    <property type="match status" value="1"/>
</dbReference>